<feature type="domain" description="Carboxylesterase type B" evidence="6">
    <location>
        <begin position="26"/>
        <end position="559"/>
    </location>
</feature>
<keyword evidence="3 5" id="KW-0732">Signal</keyword>
<comment type="caution">
    <text evidence="7">The sequence shown here is derived from an EMBL/GenBank/DDBJ whole genome shotgun (WGS) entry which is preliminary data.</text>
</comment>
<dbReference type="InterPro" id="IPR019819">
    <property type="entry name" value="Carboxylesterase_B_CS"/>
</dbReference>
<dbReference type="SUPFAM" id="SSF53474">
    <property type="entry name" value="alpha/beta-Hydrolases"/>
    <property type="match status" value="1"/>
</dbReference>
<gene>
    <name evidence="7" type="ORF">SNE40_008104</name>
</gene>
<dbReference type="EC" id="3.1.1.-" evidence="5"/>
<evidence type="ECO:0000256" key="5">
    <source>
        <dbReference type="RuleBase" id="RU361235"/>
    </source>
</evidence>
<feature type="chain" id="PRO_5042663673" description="Carboxylic ester hydrolase" evidence="5">
    <location>
        <begin position="22"/>
        <end position="610"/>
    </location>
</feature>
<dbReference type="InterPro" id="IPR019826">
    <property type="entry name" value="Carboxylesterase_B_AS"/>
</dbReference>
<dbReference type="PROSITE" id="PS00122">
    <property type="entry name" value="CARBOXYLESTERASE_B_1"/>
    <property type="match status" value="1"/>
</dbReference>
<feature type="signal peptide" evidence="5">
    <location>
        <begin position="1"/>
        <end position="21"/>
    </location>
</feature>
<comment type="similarity">
    <text evidence="2">Belongs to the 'GDXG' lipolytic enzyme family.</text>
</comment>
<accession>A0AAN8PUN4</accession>
<dbReference type="GO" id="GO:0016787">
    <property type="term" value="F:hydrolase activity"/>
    <property type="evidence" value="ECO:0007669"/>
    <property type="project" value="UniProtKB-KW"/>
</dbReference>
<dbReference type="PANTHER" id="PTHR43903">
    <property type="entry name" value="NEUROLIGIN"/>
    <property type="match status" value="1"/>
</dbReference>
<dbReference type="Proteomes" id="UP001347796">
    <property type="component" value="Unassembled WGS sequence"/>
</dbReference>
<keyword evidence="8" id="KW-1185">Reference proteome</keyword>
<comment type="similarity">
    <text evidence="1 5">Belongs to the type-B carboxylesterase/lipase family.</text>
</comment>
<dbReference type="InterPro" id="IPR029058">
    <property type="entry name" value="AB_hydrolase_fold"/>
</dbReference>
<dbReference type="AlphaFoldDB" id="A0AAN8PUN4"/>
<protein>
    <recommendedName>
        <fullName evidence="5">Carboxylic ester hydrolase</fullName>
        <ecNumber evidence="5">3.1.1.-</ecNumber>
    </recommendedName>
</protein>
<dbReference type="PROSITE" id="PS01173">
    <property type="entry name" value="LIPASE_GDXG_HIS"/>
    <property type="match status" value="1"/>
</dbReference>
<organism evidence="7 8">
    <name type="scientific">Patella caerulea</name>
    <name type="common">Rayed Mediterranean limpet</name>
    <dbReference type="NCBI Taxonomy" id="87958"/>
    <lineage>
        <taxon>Eukaryota</taxon>
        <taxon>Metazoa</taxon>
        <taxon>Spiralia</taxon>
        <taxon>Lophotrochozoa</taxon>
        <taxon>Mollusca</taxon>
        <taxon>Gastropoda</taxon>
        <taxon>Patellogastropoda</taxon>
        <taxon>Patelloidea</taxon>
        <taxon>Patellidae</taxon>
        <taxon>Patella</taxon>
    </lineage>
</organism>
<evidence type="ECO:0000313" key="8">
    <source>
        <dbReference type="Proteomes" id="UP001347796"/>
    </source>
</evidence>
<proteinExistence type="inferred from homology"/>
<evidence type="ECO:0000256" key="3">
    <source>
        <dbReference type="ARBA" id="ARBA00022729"/>
    </source>
</evidence>
<evidence type="ECO:0000256" key="4">
    <source>
        <dbReference type="ARBA" id="ARBA00022801"/>
    </source>
</evidence>
<evidence type="ECO:0000259" key="6">
    <source>
        <dbReference type="Pfam" id="PF00135"/>
    </source>
</evidence>
<reference evidence="7 8" key="1">
    <citation type="submission" date="2024-01" db="EMBL/GenBank/DDBJ databases">
        <title>The genome of the rayed Mediterranean limpet Patella caerulea (Linnaeus, 1758).</title>
        <authorList>
            <person name="Anh-Thu Weber A."/>
            <person name="Halstead-Nussloch G."/>
        </authorList>
    </citation>
    <scope>NUCLEOTIDE SEQUENCE [LARGE SCALE GENOMIC DNA]</scope>
    <source>
        <strain evidence="7">AATW-2023a</strain>
        <tissue evidence="7">Whole specimen</tissue>
    </source>
</reference>
<dbReference type="Gene3D" id="3.40.50.1820">
    <property type="entry name" value="alpha/beta hydrolase"/>
    <property type="match status" value="1"/>
</dbReference>
<evidence type="ECO:0000256" key="2">
    <source>
        <dbReference type="ARBA" id="ARBA00010515"/>
    </source>
</evidence>
<dbReference type="EMBL" id="JAZGQO010000006">
    <property type="protein sequence ID" value="KAK6185982.1"/>
    <property type="molecule type" value="Genomic_DNA"/>
</dbReference>
<dbReference type="InterPro" id="IPR002018">
    <property type="entry name" value="CarbesteraseB"/>
</dbReference>
<keyword evidence="4 5" id="KW-0378">Hydrolase</keyword>
<evidence type="ECO:0000313" key="7">
    <source>
        <dbReference type="EMBL" id="KAK6185982.1"/>
    </source>
</evidence>
<dbReference type="InterPro" id="IPR051093">
    <property type="entry name" value="Neuroligin/BSAL"/>
</dbReference>
<dbReference type="Pfam" id="PF00135">
    <property type="entry name" value="COesterase"/>
    <property type="match status" value="1"/>
</dbReference>
<evidence type="ECO:0000256" key="1">
    <source>
        <dbReference type="ARBA" id="ARBA00005964"/>
    </source>
</evidence>
<sequence length="610" mass="68132">MSSLCLLIWILLFSFYIICEAFQRTVVSNVGTVIGEVRPITIGPTTADITEFLGIPYAEPPTGNRRYSKPVKKEKFNSTFSALQLGASCPQASPLFTPNKIDEDCLFLNIYTPATSSSVARFPTMVWIHGGGFVVGDGNSFGGEKLSAYGQVVVVTVNYRLGPFGFLNTDDGSVDANNGLWDQHLALKWVKDNIEDFGGDSTKITVFGQSAGATAVMFQTIYPMNAGLFQRAIGESAANIPGALIPKPAEKAKQYAAKLQCPVTSMSKMVECLRSKTNVTELAMMSDLTLAQGGTDWSISIDGDIVSKDRIDALNQPTGETNLIPFNNIDLIMGTNGYEGFLILTFPLFAKQYAVLKNESTSIDDIKEVTRNIISYFIGATYGQDLAGKILDTIMFEYTNFDEPNNRDLHIKQSTDFLTDINFYIPVLNSLQNHVRSKNQTKTFQYEFDELYPFQHRDSWIKGAVHGDDVPYVFGFTKGLEVYYNFTSEQGATQWSFSSKIMDYWTNFAKTGSPTNPDDRTSTLVQWKEFTNTQKEYLYMTSRLIEQRDNLFARRVEFWTNYLPAYIKRVTAATTTAPAQPCTRPRNASPKILINASCITFLILTLLYSF</sequence>
<dbReference type="InterPro" id="IPR002168">
    <property type="entry name" value="Lipase_GDXG_HIS_AS"/>
</dbReference>
<name>A0AAN8PUN4_PATCE</name>
<dbReference type="PROSITE" id="PS00941">
    <property type="entry name" value="CARBOXYLESTERASE_B_2"/>
    <property type="match status" value="1"/>
</dbReference>